<dbReference type="GO" id="GO:0000773">
    <property type="term" value="F:phosphatidyl-N-methylethanolamine N-methyltransferase activity"/>
    <property type="evidence" value="ECO:0007669"/>
    <property type="project" value="UniProtKB-EC"/>
</dbReference>
<accession>A0A7W6CY38</accession>
<evidence type="ECO:0000256" key="1">
    <source>
        <dbReference type="ARBA" id="ARBA00022603"/>
    </source>
</evidence>
<dbReference type="InterPro" id="IPR029063">
    <property type="entry name" value="SAM-dependent_MTases_sf"/>
</dbReference>
<gene>
    <name evidence="6" type="ORF">GGR24_001882</name>
</gene>
<keyword evidence="2 6" id="KW-0808">Transferase</keyword>
<name>A0A7W6CY38_9HYPH</name>
<dbReference type="EC" id="2.1.1.17" evidence="6"/>
<evidence type="ECO:0000256" key="3">
    <source>
        <dbReference type="ARBA" id="ARBA00022691"/>
    </source>
</evidence>
<evidence type="ECO:0000256" key="4">
    <source>
        <dbReference type="ARBA" id="ARBA00022884"/>
    </source>
</evidence>
<proteinExistence type="predicted"/>
<dbReference type="GO" id="GO:0004608">
    <property type="term" value="F:phosphatidylethanolamine N-methyltransferase activity"/>
    <property type="evidence" value="ECO:0007669"/>
    <property type="project" value="UniProtKB-EC"/>
</dbReference>
<dbReference type="Pfam" id="PF00398">
    <property type="entry name" value="RrnaAD"/>
    <property type="match status" value="1"/>
</dbReference>
<protein>
    <submittedName>
        <fullName evidence="6">Phosphatidylethanolamine/phosphatidyl-N-methylethanolamine N-methyltransferase</fullName>
        <ecNumber evidence="6">2.1.1.17</ecNumber>
        <ecNumber evidence="6">2.1.1.71</ecNumber>
    </submittedName>
</protein>
<keyword evidence="7" id="KW-1185">Reference proteome</keyword>
<dbReference type="Gene3D" id="3.40.50.150">
    <property type="entry name" value="Vaccinia Virus protein VP39"/>
    <property type="match status" value="1"/>
</dbReference>
<dbReference type="GO" id="GO:0000179">
    <property type="term" value="F:rRNA (adenine-N6,N6-)-dimethyltransferase activity"/>
    <property type="evidence" value="ECO:0007669"/>
    <property type="project" value="InterPro"/>
</dbReference>
<comment type="caution">
    <text evidence="6">The sequence shown here is derived from an EMBL/GenBank/DDBJ whole genome shotgun (WGS) entry which is preliminary data.</text>
</comment>
<dbReference type="SMART" id="SM00650">
    <property type="entry name" value="rADc"/>
    <property type="match status" value="1"/>
</dbReference>
<dbReference type="InterPro" id="IPR001737">
    <property type="entry name" value="KsgA/Erm"/>
</dbReference>
<evidence type="ECO:0000256" key="2">
    <source>
        <dbReference type="ARBA" id="ARBA00022679"/>
    </source>
</evidence>
<evidence type="ECO:0000259" key="5">
    <source>
        <dbReference type="SMART" id="SM00650"/>
    </source>
</evidence>
<evidence type="ECO:0000313" key="6">
    <source>
        <dbReference type="EMBL" id="MBB3973225.1"/>
    </source>
</evidence>
<dbReference type="EC" id="2.1.1.71" evidence="6"/>
<dbReference type="RefSeq" id="WP_183395068.1">
    <property type="nucleotide sequence ID" value="NZ_JACIDR010000002.1"/>
</dbReference>
<dbReference type="CDD" id="cd02440">
    <property type="entry name" value="AdoMet_MTases"/>
    <property type="match status" value="1"/>
</dbReference>
<keyword evidence="4" id="KW-0694">RNA-binding</keyword>
<sequence>MLEIARRTPRRPGSRGKGIDFADEARFLKSWLDRPLVTGAVSPSGKALARMMARYVDPSQPGLVLEIGPGTGPVTEALIKRGVAPERLLLIEYNREFVPLLERRFPGVTVVQGDAYTVEETLAGRIDQPLTATVSSLPLLTKPVRQRAALLEQCLKMSRPGAPFVQFTYGLMPPIPREAIGATSAVGSPRVWLNLPPARVWVYSRPAGSGSPASAAPAAV</sequence>
<dbReference type="GO" id="GO:0003723">
    <property type="term" value="F:RNA binding"/>
    <property type="evidence" value="ECO:0007669"/>
    <property type="project" value="UniProtKB-KW"/>
</dbReference>
<organism evidence="6 7">
    <name type="scientific">Hansschlegelia beijingensis</name>
    <dbReference type="NCBI Taxonomy" id="1133344"/>
    <lineage>
        <taxon>Bacteria</taxon>
        <taxon>Pseudomonadati</taxon>
        <taxon>Pseudomonadota</taxon>
        <taxon>Alphaproteobacteria</taxon>
        <taxon>Hyphomicrobiales</taxon>
        <taxon>Methylopilaceae</taxon>
        <taxon>Hansschlegelia</taxon>
    </lineage>
</organism>
<dbReference type="AlphaFoldDB" id="A0A7W6CY38"/>
<feature type="domain" description="Ribosomal RNA adenine methylase transferase N-terminal" evidence="5">
    <location>
        <begin position="48"/>
        <end position="178"/>
    </location>
</feature>
<evidence type="ECO:0000313" key="7">
    <source>
        <dbReference type="Proteomes" id="UP000528964"/>
    </source>
</evidence>
<keyword evidence="3" id="KW-0949">S-adenosyl-L-methionine</keyword>
<reference evidence="6 7" key="1">
    <citation type="submission" date="2020-08" db="EMBL/GenBank/DDBJ databases">
        <title>Genomic Encyclopedia of Type Strains, Phase IV (KMG-IV): sequencing the most valuable type-strain genomes for metagenomic binning, comparative biology and taxonomic classification.</title>
        <authorList>
            <person name="Goeker M."/>
        </authorList>
    </citation>
    <scope>NUCLEOTIDE SEQUENCE [LARGE SCALE GENOMIC DNA]</scope>
    <source>
        <strain evidence="6 7">DSM 25481</strain>
    </source>
</reference>
<dbReference type="SUPFAM" id="SSF53335">
    <property type="entry name" value="S-adenosyl-L-methionine-dependent methyltransferases"/>
    <property type="match status" value="1"/>
</dbReference>
<dbReference type="EMBL" id="JACIDR010000002">
    <property type="protein sequence ID" value="MBB3973225.1"/>
    <property type="molecule type" value="Genomic_DNA"/>
</dbReference>
<keyword evidence="1 6" id="KW-0489">Methyltransferase</keyword>
<dbReference type="Proteomes" id="UP000528964">
    <property type="component" value="Unassembled WGS sequence"/>
</dbReference>
<dbReference type="InterPro" id="IPR020598">
    <property type="entry name" value="rRNA_Ade_methylase_Trfase_N"/>
</dbReference>